<feature type="domain" description="LIM zinc-binding" evidence="7">
    <location>
        <begin position="153"/>
        <end position="216"/>
    </location>
</feature>
<dbReference type="GO" id="GO:0030695">
    <property type="term" value="F:GTPase regulator activity"/>
    <property type="evidence" value="ECO:0007669"/>
    <property type="project" value="UniProtKB-ARBA"/>
</dbReference>
<dbReference type="Gene3D" id="2.10.110.10">
    <property type="entry name" value="Cysteine Rich Protein"/>
    <property type="match status" value="1"/>
</dbReference>
<dbReference type="GO" id="GO:0046872">
    <property type="term" value="F:metal ion binding"/>
    <property type="evidence" value="ECO:0007669"/>
    <property type="project" value="UniProtKB-KW"/>
</dbReference>
<evidence type="ECO:0000313" key="8">
    <source>
        <dbReference type="EMBL" id="KAG9920213.1"/>
    </source>
</evidence>
<organism evidence="8 9">
    <name type="scientific">Aureobasidium melanogenum</name>
    <name type="common">Aureobasidium pullulans var. melanogenum</name>
    <dbReference type="NCBI Taxonomy" id="46634"/>
    <lineage>
        <taxon>Eukaryota</taxon>
        <taxon>Fungi</taxon>
        <taxon>Dikarya</taxon>
        <taxon>Ascomycota</taxon>
        <taxon>Pezizomycotina</taxon>
        <taxon>Dothideomycetes</taxon>
        <taxon>Dothideomycetidae</taxon>
        <taxon>Dothideales</taxon>
        <taxon>Saccotheciaceae</taxon>
        <taxon>Aureobasidium</taxon>
    </lineage>
</organism>
<name>A0A9P8F0R6_AURME</name>
<dbReference type="Pfam" id="PF00412">
    <property type="entry name" value="LIM"/>
    <property type="match status" value="1"/>
</dbReference>
<keyword evidence="2 6" id="KW-0479">Metal-binding</keyword>
<evidence type="ECO:0000259" key="7">
    <source>
        <dbReference type="PROSITE" id="PS50023"/>
    </source>
</evidence>
<accession>A0A9P8F0R6</accession>
<dbReference type="PANTHER" id="PTHR24215">
    <property type="entry name" value="RHO-GTPASE-ACTIVATING PROTEIN LRG1"/>
    <property type="match status" value="1"/>
</dbReference>
<sequence length="252" mass="28259">MLLHVSNGAYVDGVMTAKKFITHVDLLFSAADNLDQVLQSHTTKGLSYSREAKLLCKKVVAFFQLLAESQETGVRRLGVTQELLSLVTGLAHYLKLLIRICLQGALKLERETGSHEGLTNFLDEIGALDDRLDAEDDKDPRSETENFVARSADNCAICDKSVEDKCFVRRDRRFHAQCLTCSKCSRHLADDHTLARWDESSQKLFCDRHAANSSEGDFIFVTRLQQYVHLLRVAHARLLATLRTSGALPHTS</sequence>
<comment type="subcellular location">
    <subcellularLocation>
        <location evidence="1">Nucleus</location>
    </subcellularLocation>
</comment>
<keyword evidence="6" id="KW-0440">LIM domain</keyword>
<keyword evidence="3" id="KW-0677">Repeat</keyword>
<comment type="caution">
    <text evidence="8">The sequence shown here is derived from an EMBL/GenBank/DDBJ whole genome shotgun (WGS) entry which is preliminary data.</text>
</comment>
<dbReference type="PANTHER" id="PTHR24215:SF10">
    <property type="entry name" value="RHO-GTPASE-ACTIVATING PROTEIN LRG1"/>
    <property type="match status" value="1"/>
</dbReference>
<evidence type="ECO:0000256" key="5">
    <source>
        <dbReference type="ARBA" id="ARBA00023242"/>
    </source>
</evidence>
<keyword evidence="9" id="KW-1185">Reference proteome</keyword>
<evidence type="ECO:0000256" key="2">
    <source>
        <dbReference type="ARBA" id="ARBA00022723"/>
    </source>
</evidence>
<dbReference type="GO" id="GO:0005634">
    <property type="term" value="C:nucleus"/>
    <property type="evidence" value="ECO:0007669"/>
    <property type="project" value="UniProtKB-SubCell"/>
</dbReference>
<evidence type="ECO:0000313" key="9">
    <source>
        <dbReference type="Proteomes" id="UP000729357"/>
    </source>
</evidence>
<protein>
    <submittedName>
        <fullName evidence="8">GTPase-activating protein-like protein of the rho/rac family</fullName>
    </submittedName>
</protein>
<dbReference type="PROSITE" id="PS50023">
    <property type="entry name" value="LIM_DOMAIN_2"/>
    <property type="match status" value="1"/>
</dbReference>
<dbReference type="GO" id="GO:0030036">
    <property type="term" value="P:actin cytoskeleton organization"/>
    <property type="evidence" value="ECO:0007669"/>
    <property type="project" value="TreeGrafter"/>
</dbReference>
<proteinExistence type="predicted"/>
<reference evidence="8" key="1">
    <citation type="journal article" date="2021" name="J Fungi (Basel)">
        <title>Virulence traits and population genomics of the black yeast Aureobasidium melanogenum.</title>
        <authorList>
            <person name="Cernosa A."/>
            <person name="Sun X."/>
            <person name="Gostincar C."/>
            <person name="Fang C."/>
            <person name="Gunde-Cimerman N."/>
            <person name="Song Z."/>
        </authorList>
    </citation>
    <scope>NUCLEOTIDE SEQUENCE</scope>
    <source>
        <strain evidence="8">EXF-9298</strain>
    </source>
</reference>
<dbReference type="InterPro" id="IPR001781">
    <property type="entry name" value="Znf_LIM"/>
</dbReference>
<dbReference type="PROSITE" id="PS00478">
    <property type="entry name" value="LIM_DOMAIN_1"/>
    <property type="match status" value="1"/>
</dbReference>
<reference evidence="8" key="2">
    <citation type="submission" date="2021-08" db="EMBL/GenBank/DDBJ databases">
        <authorList>
            <person name="Gostincar C."/>
            <person name="Sun X."/>
            <person name="Song Z."/>
            <person name="Gunde-Cimerman N."/>
        </authorList>
    </citation>
    <scope>NUCLEOTIDE SEQUENCE</scope>
    <source>
        <strain evidence="8">EXF-9298</strain>
    </source>
</reference>
<dbReference type="Proteomes" id="UP000729357">
    <property type="component" value="Unassembled WGS sequence"/>
</dbReference>
<dbReference type="GO" id="GO:0005737">
    <property type="term" value="C:cytoplasm"/>
    <property type="evidence" value="ECO:0007669"/>
    <property type="project" value="TreeGrafter"/>
</dbReference>
<evidence type="ECO:0000256" key="3">
    <source>
        <dbReference type="ARBA" id="ARBA00022737"/>
    </source>
</evidence>
<evidence type="ECO:0000256" key="6">
    <source>
        <dbReference type="PROSITE-ProRule" id="PRU00125"/>
    </source>
</evidence>
<feature type="non-terminal residue" evidence="8">
    <location>
        <position position="1"/>
    </location>
</feature>
<keyword evidence="4 6" id="KW-0862">Zinc</keyword>
<dbReference type="SMART" id="SM00132">
    <property type="entry name" value="LIM"/>
    <property type="match status" value="1"/>
</dbReference>
<evidence type="ECO:0000256" key="4">
    <source>
        <dbReference type="ARBA" id="ARBA00022833"/>
    </source>
</evidence>
<dbReference type="EMBL" id="JAHFXS010008581">
    <property type="protein sequence ID" value="KAG9920213.1"/>
    <property type="molecule type" value="Genomic_DNA"/>
</dbReference>
<keyword evidence="5" id="KW-0539">Nucleus</keyword>
<dbReference type="AlphaFoldDB" id="A0A9P8F0R6"/>
<evidence type="ECO:0000256" key="1">
    <source>
        <dbReference type="ARBA" id="ARBA00004123"/>
    </source>
</evidence>
<gene>
    <name evidence="8" type="ORF">KCU98_g22380</name>
</gene>